<evidence type="ECO:0000313" key="2">
    <source>
        <dbReference type="EMBL" id="KAK9680860.1"/>
    </source>
</evidence>
<accession>A0AAW1HWE8</accession>
<gene>
    <name evidence="2" type="ORF">QE152_g38762</name>
</gene>
<proteinExistence type="predicted"/>
<feature type="compositionally biased region" description="Polar residues" evidence="1">
    <location>
        <begin position="278"/>
        <end position="287"/>
    </location>
</feature>
<organism evidence="2 3">
    <name type="scientific">Popillia japonica</name>
    <name type="common">Japanese beetle</name>
    <dbReference type="NCBI Taxonomy" id="7064"/>
    <lineage>
        <taxon>Eukaryota</taxon>
        <taxon>Metazoa</taxon>
        <taxon>Ecdysozoa</taxon>
        <taxon>Arthropoda</taxon>
        <taxon>Hexapoda</taxon>
        <taxon>Insecta</taxon>
        <taxon>Pterygota</taxon>
        <taxon>Neoptera</taxon>
        <taxon>Endopterygota</taxon>
        <taxon>Coleoptera</taxon>
        <taxon>Polyphaga</taxon>
        <taxon>Scarabaeiformia</taxon>
        <taxon>Scarabaeidae</taxon>
        <taxon>Rutelinae</taxon>
        <taxon>Popillia</taxon>
    </lineage>
</organism>
<evidence type="ECO:0000256" key="1">
    <source>
        <dbReference type="SAM" id="MobiDB-lite"/>
    </source>
</evidence>
<reference evidence="2 3" key="1">
    <citation type="journal article" date="2024" name="BMC Genomics">
        <title>De novo assembly and annotation of Popillia japonica's genome with initial clues to its potential as an invasive pest.</title>
        <authorList>
            <person name="Cucini C."/>
            <person name="Boschi S."/>
            <person name="Funari R."/>
            <person name="Cardaioli E."/>
            <person name="Iannotti N."/>
            <person name="Marturano G."/>
            <person name="Paoli F."/>
            <person name="Bruttini M."/>
            <person name="Carapelli A."/>
            <person name="Frati F."/>
            <person name="Nardi F."/>
        </authorList>
    </citation>
    <scope>NUCLEOTIDE SEQUENCE [LARGE SCALE GENOMIC DNA]</scope>
    <source>
        <strain evidence="2">DMR45628</strain>
    </source>
</reference>
<evidence type="ECO:0000313" key="3">
    <source>
        <dbReference type="Proteomes" id="UP001458880"/>
    </source>
</evidence>
<keyword evidence="3" id="KW-1185">Reference proteome</keyword>
<protein>
    <submittedName>
        <fullName evidence="2">Uncharacterized protein</fullName>
    </submittedName>
</protein>
<feature type="region of interest" description="Disordered" evidence="1">
    <location>
        <begin position="253"/>
        <end position="287"/>
    </location>
</feature>
<dbReference type="EMBL" id="JASPKY010000862">
    <property type="protein sequence ID" value="KAK9680860.1"/>
    <property type="molecule type" value="Genomic_DNA"/>
</dbReference>
<dbReference type="AlphaFoldDB" id="A0AAW1HWE8"/>
<sequence>MIRVYEAAKVEALEFRKKLEKKDSHDRQQRILSKIQINSQDENDITLERKISLRRRYSAGITTPQQIIWTQRRHSLQNSGDLTDFLEEKLRHSLQNSGDLTDFLEEKLKKYPLSSEDRRELMKNRKCSQSEEKEEEEFERVRSRMLQNVSKQFNKKKIEVADLSKWDHLGECISESSEDERSYDQVPHINRSEDEEDSTYHPTMHSVADRKITNEPFEILTKPNKLPDPNFVPKPILKRVPGIDLPLLPKPPVLFNDTARSRSPSPFPLSKIPDRRPSSPTLITTTDKNSLLKRGSLTWSAPLALAISDEKENK</sequence>
<dbReference type="Proteomes" id="UP001458880">
    <property type="component" value="Unassembled WGS sequence"/>
</dbReference>
<name>A0AAW1HWE8_POPJA</name>
<comment type="caution">
    <text evidence="2">The sequence shown here is derived from an EMBL/GenBank/DDBJ whole genome shotgun (WGS) entry which is preliminary data.</text>
</comment>